<evidence type="ECO:0000256" key="2">
    <source>
        <dbReference type="ARBA" id="ARBA00022448"/>
    </source>
</evidence>
<dbReference type="CDD" id="cd06261">
    <property type="entry name" value="TM_PBP2"/>
    <property type="match status" value="1"/>
</dbReference>
<sequence length="264" mass="30071">MIVGAVTMIAPFLWMVTASLTKAGDIVLGGRDWWQGWIPTSFIWKNYVEAFRVVPFLRFYLNSIFVVLLTTVGQVATSAFSAYAFARLRFPGRDQIFFAYIATMMIPGAVTMIPVFILLKYLGWIDSYKAMILPGIFTAYGTFMLRQFFMTLPSDLEDAAKIDGCSYFGIFWRVLLPLCKPALATLTTFTFMGTWMNFMWPLVVINSQEKFTLPVGLAYFQSLHNTDWTLLMAGSVMMIFPILMVFMFNQRYFVEGIKLSGIKG</sequence>
<dbReference type="PROSITE" id="PS50928">
    <property type="entry name" value="ABC_TM1"/>
    <property type="match status" value="1"/>
</dbReference>
<evidence type="ECO:0000313" key="10">
    <source>
        <dbReference type="Proteomes" id="UP000178187"/>
    </source>
</evidence>
<name>A0A1G1KSQ0_9BACT</name>
<reference evidence="9 10" key="1">
    <citation type="journal article" date="2016" name="Nat. Commun.">
        <title>Thousands of microbial genomes shed light on interconnected biogeochemical processes in an aquifer system.</title>
        <authorList>
            <person name="Anantharaman K."/>
            <person name="Brown C.T."/>
            <person name="Hug L.A."/>
            <person name="Sharon I."/>
            <person name="Castelle C.J."/>
            <person name="Probst A.J."/>
            <person name="Thomas B.C."/>
            <person name="Singh A."/>
            <person name="Wilkins M.J."/>
            <person name="Karaoz U."/>
            <person name="Brodie E.L."/>
            <person name="Williams K.H."/>
            <person name="Hubbard S.S."/>
            <person name="Banfield J.F."/>
        </authorList>
    </citation>
    <scope>NUCLEOTIDE SEQUENCE [LARGE SCALE GENOMIC DNA]</scope>
</reference>
<feature type="domain" description="ABC transmembrane type-1" evidence="8">
    <location>
        <begin position="60"/>
        <end position="249"/>
    </location>
</feature>
<dbReference type="PANTHER" id="PTHR43744">
    <property type="entry name" value="ABC TRANSPORTER PERMEASE PROTEIN MG189-RELATED-RELATED"/>
    <property type="match status" value="1"/>
</dbReference>
<comment type="caution">
    <text evidence="9">The sequence shown here is derived from an EMBL/GenBank/DDBJ whole genome shotgun (WGS) entry which is preliminary data.</text>
</comment>
<feature type="transmembrane region" description="Helical" evidence="7">
    <location>
        <begin position="170"/>
        <end position="192"/>
    </location>
</feature>
<dbReference type="GO" id="GO:0055085">
    <property type="term" value="P:transmembrane transport"/>
    <property type="evidence" value="ECO:0007669"/>
    <property type="project" value="InterPro"/>
</dbReference>
<evidence type="ECO:0000256" key="1">
    <source>
        <dbReference type="ARBA" id="ARBA00004651"/>
    </source>
</evidence>
<comment type="similarity">
    <text evidence="7">Belongs to the binding-protein-dependent transport system permease family.</text>
</comment>
<keyword evidence="2 7" id="KW-0813">Transport</keyword>
<feature type="transmembrane region" description="Helical" evidence="7">
    <location>
        <begin position="228"/>
        <end position="248"/>
    </location>
</feature>
<gene>
    <name evidence="9" type="ORF">A3G33_03830</name>
</gene>
<dbReference type="GO" id="GO:0005886">
    <property type="term" value="C:plasma membrane"/>
    <property type="evidence" value="ECO:0007669"/>
    <property type="project" value="UniProtKB-SubCell"/>
</dbReference>
<dbReference type="Gene3D" id="1.10.3720.10">
    <property type="entry name" value="MetI-like"/>
    <property type="match status" value="1"/>
</dbReference>
<evidence type="ECO:0000256" key="3">
    <source>
        <dbReference type="ARBA" id="ARBA00022475"/>
    </source>
</evidence>
<evidence type="ECO:0000259" key="8">
    <source>
        <dbReference type="PROSITE" id="PS50928"/>
    </source>
</evidence>
<evidence type="ECO:0000313" key="9">
    <source>
        <dbReference type="EMBL" id="OGW95931.1"/>
    </source>
</evidence>
<dbReference type="Pfam" id="PF00528">
    <property type="entry name" value="BPD_transp_1"/>
    <property type="match status" value="1"/>
</dbReference>
<proteinExistence type="inferred from homology"/>
<evidence type="ECO:0000256" key="6">
    <source>
        <dbReference type="ARBA" id="ARBA00023136"/>
    </source>
</evidence>
<dbReference type="SUPFAM" id="SSF161098">
    <property type="entry name" value="MetI-like"/>
    <property type="match status" value="1"/>
</dbReference>
<evidence type="ECO:0000256" key="7">
    <source>
        <dbReference type="RuleBase" id="RU363032"/>
    </source>
</evidence>
<organism evidence="9 10">
    <name type="scientific">Candidatus Danuiimicrobium aquiferis</name>
    <dbReference type="NCBI Taxonomy" id="1801832"/>
    <lineage>
        <taxon>Bacteria</taxon>
        <taxon>Pseudomonadati</taxon>
        <taxon>Candidatus Omnitrophota</taxon>
        <taxon>Candidatus Danuiimicrobium</taxon>
    </lineage>
</organism>
<comment type="subcellular location">
    <subcellularLocation>
        <location evidence="1 7">Cell membrane</location>
        <topology evidence="1 7">Multi-pass membrane protein</topology>
    </subcellularLocation>
</comment>
<dbReference type="InterPro" id="IPR000515">
    <property type="entry name" value="MetI-like"/>
</dbReference>
<dbReference type="EMBL" id="MHFR01000056">
    <property type="protein sequence ID" value="OGW95931.1"/>
    <property type="molecule type" value="Genomic_DNA"/>
</dbReference>
<dbReference type="Proteomes" id="UP000178187">
    <property type="component" value="Unassembled WGS sequence"/>
</dbReference>
<dbReference type="AlphaFoldDB" id="A0A1G1KSQ0"/>
<keyword evidence="4 7" id="KW-0812">Transmembrane</keyword>
<feature type="transmembrane region" description="Helical" evidence="7">
    <location>
        <begin position="131"/>
        <end position="149"/>
    </location>
</feature>
<keyword evidence="3" id="KW-1003">Cell membrane</keyword>
<dbReference type="InterPro" id="IPR035906">
    <property type="entry name" value="MetI-like_sf"/>
</dbReference>
<keyword evidence="5 7" id="KW-1133">Transmembrane helix</keyword>
<protein>
    <submittedName>
        <fullName evidence="9">Sugar ABC transporter permease</fullName>
    </submittedName>
</protein>
<accession>A0A1G1KSQ0</accession>
<keyword evidence="6 7" id="KW-0472">Membrane</keyword>
<dbReference type="PANTHER" id="PTHR43744:SF12">
    <property type="entry name" value="ABC TRANSPORTER PERMEASE PROTEIN MG189-RELATED"/>
    <property type="match status" value="1"/>
</dbReference>
<evidence type="ECO:0000256" key="5">
    <source>
        <dbReference type="ARBA" id="ARBA00022989"/>
    </source>
</evidence>
<feature type="transmembrane region" description="Helical" evidence="7">
    <location>
        <begin position="59"/>
        <end position="85"/>
    </location>
</feature>
<evidence type="ECO:0000256" key="4">
    <source>
        <dbReference type="ARBA" id="ARBA00022692"/>
    </source>
</evidence>
<feature type="transmembrane region" description="Helical" evidence="7">
    <location>
        <begin position="97"/>
        <end position="119"/>
    </location>
</feature>